<sequence length="57" mass="6155">LNLGPLLTPVGPTCSGPAQRFIYYYICLQKRAPDLITGGCEPPCACWDLNSGPSEEQ</sequence>
<evidence type="ECO:0000313" key="1">
    <source>
        <dbReference type="EMBL" id="KRY62753.1"/>
    </source>
</evidence>
<feature type="non-terminal residue" evidence="1">
    <location>
        <position position="1"/>
    </location>
</feature>
<proteinExistence type="predicted"/>
<comment type="caution">
    <text evidence="1">The sequence shown here is derived from an EMBL/GenBank/DDBJ whole genome shotgun (WGS) entry which is preliminary data.</text>
</comment>
<protein>
    <submittedName>
        <fullName evidence="1">Uncharacterized protein</fullName>
    </submittedName>
</protein>
<keyword evidence="2" id="KW-1185">Reference proteome</keyword>
<accession>A0A0V1DMV1</accession>
<dbReference type="AlphaFoldDB" id="A0A0V1DMV1"/>
<dbReference type="EMBL" id="JYDT01003037">
    <property type="protein sequence ID" value="KRY62753.1"/>
    <property type="molecule type" value="Genomic_DNA"/>
</dbReference>
<dbReference type="Proteomes" id="UP000054995">
    <property type="component" value="Unassembled WGS sequence"/>
</dbReference>
<name>A0A0V1DMV1_TRIPS</name>
<dbReference type="OrthoDB" id="9632679at2759"/>
<gene>
    <name evidence="1" type="ORF">T4D_499</name>
</gene>
<organism evidence="1 2">
    <name type="scientific">Trichinella pseudospiralis</name>
    <name type="common">Parasitic roundworm</name>
    <dbReference type="NCBI Taxonomy" id="6337"/>
    <lineage>
        <taxon>Eukaryota</taxon>
        <taxon>Metazoa</taxon>
        <taxon>Ecdysozoa</taxon>
        <taxon>Nematoda</taxon>
        <taxon>Enoplea</taxon>
        <taxon>Dorylaimia</taxon>
        <taxon>Trichinellida</taxon>
        <taxon>Trichinellidae</taxon>
        <taxon>Trichinella</taxon>
    </lineage>
</organism>
<feature type="non-terminal residue" evidence="1">
    <location>
        <position position="57"/>
    </location>
</feature>
<evidence type="ECO:0000313" key="2">
    <source>
        <dbReference type="Proteomes" id="UP000054995"/>
    </source>
</evidence>
<reference evidence="1 2" key="1">
    <citation type="submission" date="2015-01" db="EMBL/GenBank/DDBJ databases">
        <title>Evolution of Trichinella species and genotypes.</title>
        <authorList>
            <person name="Korhonen P.K."/>
            <person name="Edoardo P."/>
            <person name="Giuseppe L.R."/>
            <person name="Gasser R.B."/>
        </authorList>
    </citation>
    <scope>NUCLEOTIDE SEQUENCE [LARGE SCALE GENOMIC DNA]</scope>
    <source>
        <strain evidence="1">ISS470</strain>
    </source>
</reference>